<dbReference type="Proteomes" id="UP001046870">
    <property type="component" value="Chromosome 1"/>
</dbReference>
<feature type="domain" description="IRG-type G" evidence="6">
    <location>
        <begin position="78"/>
        <end position="260"/>
    </location>
</feature>
<evidence type="ECO:0000256" key="1">
    <source>
        <dbReference type="ARBA" id="ARBA00005429"/>
    </source>
</evidence>
<organism evidence="7 8">
    <name type="scientific">Megalops atlanticus</name>
    <name type="common">Tarpon</name>
    <name type="synonym">Clupea gigantea</name>
    <dbReference type="NCBI Taxonomy" id="7932"/>
    <lineage>
        <taxon>Eukaryota</taxon>
        <taxon>Metazoa</taxon>
        <taxon>Chordata</taxon>
        <taxon>Craniata</taxon>
        <taxon>Vertebrata</taxon>
        <taxon>Euteleostomi</taxon>
        <taxon>Actinopterygii</taxon>
        <taxon>Neopterygii</taxon>
        <taxon>Teleostei</taxon>
        <taxon>Elopiformes</taxon>
        <taxon>Megalopidae</taxon>
        <taxon>Megalops</taxon>
    </lineage>
</organism>
<protein>
    <recommendedName>
        <fullName evidence="6">IRG-type G domain-containing protein</fullName>
    </recommendedName>
</protein>
<accession>A0A9D3QHZ8</accession>
<dbReference type="FunFam" id="3.40.50.300:FF:000541">
    <property type="entry name" value="Immunity related GTPase M"/>
    <property type="match status" value="1"/>
</dbReference>
<evidence type="ECO:0000313" key="8">
    <source>
        <dbReference type="Proteomes" id="UP001046870"/>
    </source>
</evidence>
<dbReference type="GO" id="GO:0016787">
    <property type="term" value="F:hydrolase activity"/>
    <property type="evidence" value="ECO:0007669"/>
    <property type="project" value="UniProtKB-KW"/>
</dbReference>
<dbReference type="AlphaFoldDB" id="A0A9D3QHZ8"/>
<evidence type="ECO:0000259" key="6">
    <source>
        <dbReference type="PROSITE" id="PS51716"/>
    </source>
</evidence>
<evidence type="ECO:0000256" key="5">
    <source>
        <dbReference type="SAM" id="MobiDB-lite"/>
    </source>
</evidence>
<feature type="region of interest" description="Disordered" evidence="5">
    <location>
        <begin position="1"/>
        <end position="33"/>
    </location>
</feature>
<dbReference type="InterPro" id="IPR030385">
    <property type="entry name" value="G_IRG_dom"/>
</dbReference>
<feature type="compositionally biased region" description="Polar residues" evidence="5">
    <location>
        <begin position="21"/>
        <end position="31"/>
    </location>
</feature>
<keyword evidence="8" id="KW-1185">Reference proteome</keyword>
<keyword evidence="3" id="KW-0378">Hydrolase</keyword>
<evidence type="ECO:0000256" key="2">
    <source>
        <dbReference type="ARBA" id="ARBA00022741"/>
    </source>
</evidence>
<feature type="compositionally biased region" description="Basic and acidic residues" evidence="5">
    <location>
        <begin position="1"/>
        <end position="18"/>
    </location>
</feature>
<dbReference type="InterPro" id="IPR051515">
    <property type="entry name" value="IRG"/>
</dbReference>
<proteinExistence type="inferred from homology"/>
<dbReference type="PANTHER" id="PTHR32341:SF10">
    <property type="entry name" value="INTERFERON-INDUCIBLE GTPASE 5"/>
    <property type="match status" value="1"/>
</dbReference>
<keyword evidence="2" id="KW-0547">Nucleotide-binding</keyword>
<comment type="caution">
    <text evidence="7">The sequence shown here is derived from an EMBL/GenBank/DDBJ whole genome shotgun (WGS) entry which is preliminary data.</text>
</comment>
<evidence type="ECO:0000256" key="3">
    <source>
        <dbReference type="ARBA" id="ARBA00022801"/>
    </source>
</evidence>
<dbReference type="GO" id="GO:0016020">
    <property type="term" value="C:membrane"/>
    <property type="evidence" value="ECO:0007669"/>
    <property type="project" value="InterPro"/>
</dbReference>
<dbReference type="OrthoDB" id="422720at2759"/>
<gene>
    <name evidence="7" type="ORF">MATL_G00014720</name>
</gene>
<dbReference type="InterPro" id="IPR027417">
    <property type="entry name" value="P-loop_NTPase"/>
</dbReference>
<dbReference type="GO" id="GO:0005525">
    <property type="term" value="F:GTP binding"/>
    <property type="evidence" value="ECO:0007669"/>
    <property type="project" value="UniProtKB-KW"/>
</dbReference>
<evidence type="ECO:0000313" key="7">
    <source>
        <dbReference type="EMBL" id="KAG7492467.1"/>
    </source>
</evidence>
<dbReference type="PROSITE" id="PS51716">
    <property type="entry name" value="G_IRG"/>
    <property type="match status" value="1"/>
</dbReference>
<dbReference type="SUPFAM" id="SSF52540">
    <property type="entry name" value="P-loop containing nucleoside triphosphate hydrolases"/>
    <property type="match status" value="1"/>
</dbReference>
<evidence type="ECO:0000256" key="4">
    <source>
        <dbReference type="ARBA" id="ARBA00023134"/>
    </source>
</evidence>
<sequence length="436" mass="48586">MGDMKEHVQSDMTAKDELATGESQQAESLDSTAEEMNMKNWEVITDAEVQSIKQALENSSLDSAAERIQNYIDQLDKTVLNIAVTGASGKGKSTFINTIRGLGDEEEGSAPTGVVETTTKPTEYPYPKYQNVKLWDLPGIGTENFSADKYLKEVEFQRYDFFIIISSERFTSYDANLAREIQKMGKHFYFARSKIDESLRAEERKKKGNYSETATLDLIRKDCVTGLEKLNVESPRVFLISSFNPEKYDFPLMQEEMEKDLPQEKRHAFLLALPNISQSVNQRKKEALQAEIWKVALLSAAAATVPIPGVGIIVDVTILVKEVSRYYNAFSLDEDSLQRLANQVNMSVEDLKKVRKSVFNKEITADMITKMLTKVAGGGLMVAGHSLSGIPVLGSIPAGGIAYWSTSRMLWSCLDELAEDARLVLVTAFPAKVTEV</sequence>
<dbReference type="EMBL" id="JAFDVH010000001">
    <property type="protein sequence ID" value="KAG7492467.1"/>
    <property type="molecule type" value="Genomic_DNA"/>
</dbReference>
<name>A0A9D3QHZ8_MEGAT</name>
<dbReference type="InterPro" id="IPR007743">
    <property type="entry name" value="Immunity-related_GTPase-like"/>
</dbReference>
<comment type="similarity">
    <text evidence="1">Belongs to the TRAFAC class dynamin-like GTPase superfamily. IRG family.</text>
</comment>
<keyword evidence="4" id="KW-0342">GTP-binding</keyword>
<dbReference type="Gene3D" id="3.40.50.300">
    <property type="entry name" value="P-loop containing nucleotide triphosphate hydrolases"/>
    <property type="match status" value="1"/>
</dbReference>
<dbReference type="Pfam" id="PF05049">
    <property type="entry name" value="IIGP"/>
    <property type="match status" value="1"/>
</dbReference>
<reference evidence="7" key="1">
    <citation type="submission" date="2021-01" db="EMBL/GenBank/DDBJ databases">
        <authorList>
            <person name="Zahm M."/>
            <person name="Roques C."/>
            <person name="Cabau C."/>
            <person name="Klopp C."/>
            <person name="Donnadieu C."/>
            <person name="Jouanno E."/>
            <person name="Lampietro C."/>
            <person name="Louis A."/>
            <person name="Herpin A."/>
            <person name="Echchiki A."/>
            <person name="Berthelot C."/>
            <person name="Parey E."/>
            <person name="Roest-Crollius H."/>
            <person name="Braasch I."/>
            <person name="Postlethwait J."/>
            <person name="Bobe J."/>
            <person name="Montfort J."/>
            <person name="Bouchez O."/>
            <person name="Begum T."/>
            <person name="Mejri S."/>
            <person name="Adams A."/>
            <person name="Chen W.-J."/>
            <person name="Guiguen Y."/>
        </authorList>
    </citation>
    <scope>NUCLEOTIDE SEQUENCE</scope>
    <source>
        <strain evidence="7">YG-15Mar2019-1</strain>
        <tissue evidence="7">Brain</tissue>
    </source>
</reference>
<dbReference type="PANTHER" id="PTHR32341">
    <property type="entry name" value="INTERFERON-INDUCIBLE GTPASE"/>
    <property type="match status" value="1"/>
</dbReference>